<dbReference type="Proteomes" id="UP000652761">
    <property type="component" value="Unassembled WGS sequence"/>
</dbReference>
<comment type="caution">
    <text evidence="1">The sequence shown here is derived from an EMBL/GenBank/DDBJ whole genome shotgun (WGS) entry which is preliminary data.</text>
</comment>
<dbReference type="AlphaFoldDB" id="A0A843XUW0"/>
<gene>
    <name evidence="1" type="ORF">Taro_056786</name>
</gene>
<evidence type="ECO:0000313" key="1">
    <source>
        <dbReference type="EMBL" id="MQM23719.1"/>
    </source>
</evidence>
<name>A0A843XUW0_COLES</name>
<sequence length="100" mass="11693">MVSRVLDSRDSTHWKKLKLLSEAITSGTNLVRKLTCHQRHPTSLAVMRHFQHSSQTISHYVNKLTFALASLKEEYILQPTLTNDCHPHIAENERFYPYFK</sequence>
<evidence type="ECO:0000313" key="2">
    <source>
        <dbReference type="Proteomes" id="UP000652761"/>
    </source>
</evidence>
<protein>
    <submittedName>
        <fullName evidence="1">Uncharacterized protein</fullName>
    </submittedName>
</protein>
<organism evidence="1 2">
    <name type="scientific">Colocasia esculenta</name>
    <name type="common">Wild taro</name>
    <name type="synonym">Arum esculentum</name>
    <dbReference type="NCBI Taxonomy" id="4460"/>
    <lineage>
        <taxon>Eukaryota</taxon>
        <taxon>Viridiplantae</taxon>
        <taxon>Streptophyta</taxon>
        <taxon>Embryophyta</taxon>
        <taxon>Tracheophyta</taxon>
        <taxon>Spermatophyta</taxon>
        <taxon>Magnoliopsida</taxon>
        <taxon>Liliopsida</taxon>
        <taxon>Araceae</taxon>
        <taxon>Aroideae</taxon>
        <taxon>Colocasieae</taxon>
        <taxon>Colocasia</taxon>
    </lineage>
</organism>
<dbReference type="OrthoDB" id="667091at2759"/>
<reference evidence="1" key="1">
    <citation type="submission" date="2017-07" db="EMBL/GenBank/DDBJ databases">
        <title>Taro Niue Genome Assembly and Annotation.</title>
        <authorList>
            <person name="Atibalentja N."/>
            <person name="Keating K."/>
            <person name="Fields C.J."/>
        </authorList>
    </citation>
    <scope>NUCLEOTIDE SEQUENCE</scope>
    <source>
        <strain evidence="1">Niue_2</strain>
        <tissue evidence="1">Leaf</tissue>
    </source>
</reference>
<feature type="non-terminal residue" evidence="1">
    <location>
        <position position="1"/>
    </location>
</feature>
<keyword evidence="2" id="KW-1185">Reference proteome</keyword>
<proteinExistence type="predicted"/>
<dbReference type="EMBL" id="NMUH01017574">
    <property type="protein sequence ID" value="MQM23719.1"/>
    <property type="molecule type" value="Genomic_DNA"/>
</dbReference>
<accession>A0A843XUW0</accession>